<keyword evidence="2 8" id="KW-0813">Transport</keyword>
<dbReference type="EMBL" id="PJQD01000009">
    <property type="protein sequence ID" value="POY75939.1"/>
    <property type="molecule type" value="Genomic_DNA"/>
</dbReference>
<evidence type="ECO:0000256" key="10">
    <source>
        <dbReference type="SAM" id="MobiDB-lite"/>
    </source>
</evidence>
<feature type="domain" description="Potassium channel" evidence="12">
    <location>
        <begin position="273"/>
        <end position="345"/>
    </location>
</feature>
<dbReference type="GO" id="GO:0030322">
    <property type="term" value="P:stabilization of membrane potential"/>
    <property type="evidence" value="ECO:0007669"/>
    <property type="project" value="TreeGrafter"/>
</dbReference>
<dbReference type="SUPFAM" id="SSF81324">
    <property type="entry name" value="Voltage-gated potassium channels"/>
    <property type="match status" value="2"/>
</dbReference>
<keyword evidence="9" id="KW-0175">Coiled coil</keyword>
<feature type="transmembrane region" description="Helical" evidence="11">
    <location>
        <begin position="530"/>
        <end position="549"/>
    </location>
</feature>
<reference evidence="13 14" key="1">
    <citation type="journal article" date="2018" name="Front. Microbiol.">
        <title>Prospects for Fungal Bioremediation of Acidic Radioactive Waste Sites: Characterization and Genome Sequence of Rhodotorula taiwanensis MD1149.</title>
        <authorList>
            <person name="Tkavc R."/>
            <person name="Matrosova V.Y."/>
            <person name="Grichenko O.E."/>
            <person name="Gostincar C."/>
            <person name="Volpe R.P."/>
            <person name="Klimenkova P."/>
            <person name="Gaidamakova E.K."/>
            <person name="Zhou C.E."/>
            <person name="Stewart B.J."/>
            <person name="Lyman M.G."/>
            <person name="Malfatti S.A."/>
            <person name="Rubinfeld B."/>
            <person name="Courtot M."/>
            <person name="Singh J."/>
            <person name="Dalgard C.L."/>
            <person name="Hamilton T."/>
            <person name="Frey K.G."/>
            <person name="Gunde-Cimerman N."/>
            <person name="Dugan L."/>
            <person name="Daly M.J."/>
        </authorList>
    </citation>
    <scope>NUCLEOTIDE SEQUENCE [LARGE SCALE GENOMIC DNA]</scope>
    <source>
        <strain evidence="13 14">MD1149</strain>
    </source>
</reference>
<evidence type="ECO:0000256" key="4">
    <source>
        <dbReference type="ARBA" id="ARBA00022989"/>
    </source>
</evidence>
<evidence type="ECO:0000259" key="12">
    <source>
        <dbReference type="Pfam" id="PF07885"/>
    </source>
</evidence>
<dbReference type="Proteomes" id="UP000237144">
    <property type="component" value="Unassembled WGS sequence"/>
</dbReference>
<dbReference type="PANTHER" id="PTHR11003">
    <property type="entry name" value="POTASSIUM CHANNEL, SUBFAMILY K"/>
    <property type="match status" value="1"/>
</dbReference>
<feature type="region of interest" description="Disordered" evidence="10">
    <location>
        <begin position="765"/>
        <end position="851"/>
    </location>
</feature>
<feature type="transmembrane region" description="Helical" evidence="11">
    <location>
        <begin position="229"/>
        <end position="247"/>
    </location>
</feature>
<feature type="coiled-coil region" evidence="9">
    <location>
        <begin position="731"/>
        <end position="765"/>
    </location>
</feature>
<dbReference type="InterPro" id="IPR013099">
    <property type="entry name" value="K_chnl_dom"/>
</dbReference>
<feature type="transmembrane region" description="Helical" evidence="11">
    <location>
        <begin position="506"/>
        <end position="524"/>
    </location>
</feature>
<evidence type="ECO:0000256" key="2">
    <source>
        <dbReference type="ARBA" id="ARBA00022448"/>
    </source>
</evidence>
<feature type="region of interest" description="Disordered" evidence="10">
    <location>
        <begin position="1"/>
        <end position="77"/>
    </location>
</feature>
<name>A0A2S5BGP0_9BASI</name>
<dbReference type="PRINTS" id="PR01333">
    <property type="entry name" value="2POREKCHANEL"/>
</dbReference>
<sequence length="851" mass="93951">MPLSGIATKQATDPPDPAPHADEKSSTGSVDGGASSRQQRSNDDDDDDDAEEQAAEELLEEEEAEDQDRDEDPPGFTGYVRRLIRRKGGKPPAPEELDHEHNVLDPLAAVDSRYLPIISGLTCPFSVLLEIPGLTEPWYVRTDGNVVVESRPNPVALDVGLAISLALGVFANACLVARFLEFRPKRFTLLAIASLTVHDLINIGAVTWFGVSRRHADGFNYGDTFWETVASTVASTVCNITLTLDLARTRDFVRKGSGLTERQRALMITVMLLFLYLGLGALAYFYLIPDLRVIDALFFSEVTIFTVGFGDPVPRTAGAKTFTCFYASFGIILFALTVATTRDTILETFELSYRSRRARLAQKARERKELHLQRARRLAGRRQYRSESLPDGSREAAGTASNEKVDDNAPRTAAASRVQRARSLATTETRLSRSRTWHHLFHRKKAHSSDESEAPGGTLAATDGGAPLDRRNSTLSLASTQSVDVSFRSLREQLAREEQQEFRTKLSVSVFFFLIFWLGGAAVFVPCENWTYGTAIWFAFETFSTIGYGDFIPYSAAGRAFFIPWSIVGIGNMTLLFSVLSEAWSSRYKSSLQTGRMRRLVRRRMLFLKEGVKPHSEKQTNRDTLARLLDTEGYQSVAREPVPLEELPGKIVETIRSFHAHARYFMLGRTGEPPQQLRVLLDAADSVDTQLDTLLLAKTSALVGSAAGRDTKEYLFMLSYEREFDRVVESANQLSTAIQNAGQELAALNAENDRLQAELRQLRLDTGTPDPNAGNGDGEVPPQPVSRTPTLTFASSVPTASSGMKKTRRNSLAVRRTHSLPYTNTSDSTASTGPTSSLGVRAGAAVRKHLF</sequence>
<evidence type="ECO:0000313" key="13">
    <source>
        <dbReference type="EMBL" id="POY75939.1"/>
    </source>
</evidence>
<keyword evidence="7 8" id="KW-0407">Ion channel</keyword>
<dbReference type="OrthoDB" id="297496at2759"/>
<feature type="compositionally biased region" description="Basic residues" evidence="10">
    <location>
        <begin position="432"/>
        <end position="446"/>
    </location>
</feature>
<comment type="caution">
    <text evidence="13">The sequence shown here is derived from an EMBL/GenBank/DDBJ whole genome shotgun (WGS) entry which is preliminary data.</text>
</comment>
<evidence type="ECO:0000256" key="9">
    <source>
        <dbReference type="SAM" id="Coils"/>
    </source>
</evidence>
<evidence type="ECO:0000256" key="8">
    <source>
        <dbReference type="RuleBase" id="RU003857"/>
    </source>
</evidence>
<evidence type="ECO:0000256" key="11">
    <source>
        <dbReference type="SAM" id="Phobius"/>
    </source>
</evidence>
<comment type="subcellular location">
    <subcellularLocation>
        <location evidence="1">Membrane</location>
        <topology evidence="1">Multi-pass membrane protein</topology>
    </subcellularLocation>
</comment>
<proteinExistence type="inferred from homology"/>
<gene>
    <name evidence="13" type="ORF">BMF94_1023</name>
</gene>
<feature type="compositionally biased region" description="Acidic residues" evidence="10">
    <location>
        <begin position="43"/>
        <end position="73"/>
    </location>
</feature>
<dbReference type="PANTHER" id="PTHR11003:SF342">
    <property type="entry name" value="OUTWARD-RECTIFIER POTASSIUM CHANNEL TOK1"/>
    <property type="match status" value="1"/>
</dbReference>
<keyword evidence="6 11" id="KW-0472">Membrane</keyword>
<organism evidence="13 14">
    <name type="scientific">Rhodotorula taiwanensis</name>
    <dbReference type="NCBI Taxonomy" id="741276"/>
    <lineage>
        <taxon>Eukaryota</taxon>
        <taxon>Fungi</taxon>
        <taxon>Dikarya</taxon>
        <taxon>Basidiomycota</taxon>
        <taxon>Pucciniomycotina</taxon>
        <taxon>Microbotryomycetes</taxon>
        <taxon>Sporidiobolales</taxon>
        <taxon>Sporidiobolaceae</taxon>
        <taxon>Rhodotorula</taxon>
    </lineage>
</organism>
<dbReference type="InterPro" id="IPR003280">
    <property type="entry name" value="2pore_dom_K_chnl"/>
</dbReference>
<feature type="compositionally biased region" description="Polar residues" evidence="10">
    <location>
        <begin position="785"/>
        <end position="804"/>
    </location>
</feature>
<comment type="similarity">
    <text evidence="8">Belongs to the two pore domain potassium channel (TC 1.A.1.8) family.</text>
</comment>
<feature type="transmembrane region" description="Helical" evidence="11">
    <location>
        <begin position="561"/>
        <end position="580"/>
    </location>
</feature>
<feature type="region of interest" description="Disordered" evidence="10">
    <location>
        <begin position="376"/>
        <end position="471"/>
    </location>
</feature>
<feature type="domain" description="Potassium channel" evidence="12">
    <location>
        <begin position="513"/>
        <end position="582"/>
    </location>
</feature>
<evidence type="ECO:0000256" key="5">
    <source>
        <dbReference type="ARBA" id="ARBA00023065"/>
    </source>
</evidence>
<evidence type="ECO:0000256" key="3">
    <source>
        <dbReference type="ARBA" id="ARBA00022692"/>
    </source>
</evidence>
<keyword evidence="3 8" id="KW-0812">Transmembrane</keyword>
<evidence type="ECO:0000313" key="14">
    <source>
        <dbReference type="Proteomes" id="UP000237144"/>
    </source>
</evidence>
<keyword evidence="5 8" id="KW-0406">Ion transport</keyword>
<feature type="transmembrane region" description="Helical" evidence="11">
    <location>
        <begin position="317"/>
        <end position="339"/>
    </location>
</feature>
<keyword evidence="4 11" id="KW-1133">Transmembrane helix</keyword>
<feature type="compositionally biased region" description="Polar residues" evidence="10">
    <location>
        <begin position="820"/>
        <end position="838"/>
    </location>
</feature>
<feature type="transmembrane region" description="Helical" evidence="11">
    <location>
        <begin position="187"/>
        <end position="209"/>
    </location>
</feature>
<feature type="transmembrane region" description="Helical" evidence="11">
    <location>
        <begin position="159"/>
        <end position="180"/>
    </location>
</feature>
<dbReference type="Gene3D" id="1.10.287.70">
    <property type="match status" value="2"/>
</dbReference>
<accession>A0A2S5BGP0</accession>
<dbReference type="Pfam" id="PF07885">
    <property type="entry name" value="Ion_trans_2"/>
    <property type="match status" value="2"/>
</dbReference>
<dbReference type="GO" id="GO:0022841">
    <property type="term" value="F:potassium ion leak channel activity"/>
    <property type="evidence" value="ECO:0007669"/>
    <property type="project" value="TreeGrafter"/>
</dbReference>
<evidence type="ECO:0000256" key="1">
    <source>
        <dbReference type="ARBA" id="ARBA00004141"/>
    </source>
</evidence>
<keyword evidence="14" id="KW-1185">Reference proteome</keyword>
<feature type="transmembrane region" description="Helical" evidence="11">
    <location>
        <begin position="268"/>
        <end position="288"/>
    </location>
</feature>
<evidence type="ECO:0000256" key="6">
    <source>
        <dbReference type="ARBA" id="ARBA00023136"/>
    </source>
</evidence>
<dbReference type="STRING" id="741276.A0A2S5BGP0"/>
<dbReference type="GO" id="GO:0015271">
    <property type="term" value="F:outward rectifier potassium channel activity"/>
    <property type="evidence" value="ECO:0007669"/>
    <property type="project" value="TreeGrafter"/>
</dbReference>
<dbReference type="GO" id="GO:0005886">
    <property type="term" value="C:plasma membrane"/>
    <property type="evidence" value="ECO:0007669"/>
    <property type="project" value="TreeGrafter"/>
</dbReference>
<protein>
    <recommendedName>
        <fullName evidence="12">Potassium channel domain-containing protein</fullName>
    </recommendedName>
</protein>
<dbReference type="AlphaFoldDB" id="A0A2S5BGP0"/>
<evidence type="ECO:0000256" key="7">
    <source>
        <dbReference type="ARBA" id="ARBA00023303"/>
    </source>
</evidence>